<comment type="function">
    <text evidence="8">Involved in the export of mRNA from the nucleus to the cytoplasm.</text>
</comment>
<comment type="caution">
    <text evidence="13">The sequence shown here is derived from an EMBL/GenBank/DDBJ whole genome shotgun (WGS) entry which is preliminary data.</text>
</comment>
<dbReference type="Pfam" id="PF18444">
    <property type="entry name" value="RRM_9"/>
    <property type="match status" value="1"/>
</dbReference>
<comment type="subcellular location">
    <subcellularLocation>
        <location evidence="1">Nucleus</location>
    </subcellularLocation>
</comment>
<organism evidence="13 14">
    <name type="scientific">Coemansia biformis</name>
    <dbReference type="NCBI Taxonomy" id="1286918"/>
    <lineage>
        <taxon>Eukaryota</taxon>
        <taxon>Fungi</taxon>
        <taxon>Fungi incertae sedis</taxon>
        <taxon>Zoopagomycota</taxon>
        <taxon>Kickxellomycotina</taxon>
        <taxon>Kickxellomycetes</taxon>
        <taxon>Kickxellales</taxon>
        <taxon>Kickxellaceae</taxon>
        <taxon>Coemansia</taxon>
    </lineage>
</organism>
<evidence type="ECO:0000256" key="3">
    <source>
        <dbReference type="ARBA" id="ARBA00022448"/>
    </source>
</evidence>
<dbReference type="InterPro" id="IPR032710">
    <property type="entry name" value="NTF2-like_dom_sf"/>
</dbReference>
<keyword evidence="3" id="KW-0813">Transport</keyword>
<keyword evidence="14" id="KW-1185">Reference proteome</keyword>
<dbReference type="OrthoDB" id="25872at2759"/>
<dbReference type="PROSITE" id="PS50177">
    <property type="entry name" value="NTF2_DOMAIN"/>
    <property type="match status" value="1"/>
</dbReference>
<dbReference type="Proteomes" id="UP001143981">
    <property type="component" value="Unassembled WGS sequence"/>
</dbReference>
<sequence length="560" mass="60084">MVPFGGPGTAGYDGGPVHVTIKGWRGGTESALMGFLDRKVGRSVGIADISYHGDIMHFSVPSMDTAQELLRLSGIRFAGDRLSFQINDQPAKPGLAGPSRTAPGSNRDSASVRDRLVALLQARADAQGTSLDLSSLPQDNIIQSLGADPLRDDKLFKALLVLAAQLYPGIAAINLANNGLSSLKPVADIGAHFPKLKSLSLMNNMLSDFRELDCLSAAGSTVPLRALGELVLVGNPVSEAALRVADGGASYVDKIQQRFPTVGLLDMTPVPPRAQADQPPDRPGSSAEARQPPFPTAQSFVENQDMGDLANGFLASFFGLYDSNRRALADMYDQAAQFSLMVDTAHPTSAFVQTNPDSQKRVDLSAYIRISRNLARTRSPQKRLGALILGRAAITQTITQLPRTQHPVQDAQRFSFDVWQANVGSGAQQAQTVAVVVVHGEFTELPSQSVISFDRMFVLAPAQPGTPAAAAGSPCTITNDQLTIRRYNGFHSWLPPAPCEPALAVGLAPEQEEMARALQEATGLNAEWTLKCLENYGWNYQQAMSEFPQVRASLPPEAFQ</sequence>
<feature type="domain" description="TAP-C" evidence="12">
    <location>
        <begin position="509"/>
        <end position="560"/>
    </location>
</feature>
<dbReference type="InterPro" id="IPR032675">
    <property type="entry name" value="LRR_dom_sf"/>
</dbReference>
<accession>A0A9W7YGM6</accession>
<evidence type="ECO:0000256" key="4">
    <source>
        <dbReference type="ARBA" id="ARBA00022614"/>
    </source>
</evidence>
<dbReference type="EMBL" id="JANBOI010000141">
    <property type="protein sequence ID" value="KAJ1733417.1"/>
    <property type="molecule type" value="Genomic_DNA"/>
</dbReference>
<keyword evidence="5" id="KW-0677">Repeat</keyword>
<dbReference type="Gene3D" id="3.10.450.50">
    <property type="match status" value="1"/>
</dbReference>
<feature type="region of interest" description="Disordered" evidence="10">
    <location>
        <begin position="88"/>
        <end position="110"/>
    </location>
</feature>
<dbReference type="GO" id="GO:0003723">
    <property type="term" value="F:RNA binding"/>
    <property type="evidence" value="ECO:0007669"/>
    <property type="project" value="TreeGrafter"/>
</dbReference>
<dbReference type="InterPro" id="IPR009060">
    <property type="entry name" value="UBA-like_sf"/>
</dbReference>
<evidence type="ECO:0000256" key="1">
    <source>
        <dbReference type="ARBA" id="ARBA00004123"/>
    </source>
</evidence>
<feature type="domain" description="NTF2" evidence="11">
    <location>
        <begin position="309"/>
        <end position="484"/>
    </location>
</feature>
<evidence type="ECO:0000256" key="8">
    <source>
        <dbReference type="ARBA" id="ARBA00055253"/>
    </source>
</evidence>
<dbReference type="Gene3D" id="3.80.10.10">
    <property type="entry name" value="Ribonuclease Inhibitor"/>
    <property type="match status" value="1"/>
</dbReference>
<dbReference type="FunFam" id="1.10.8.10:FF:000018">
    <property type="entry name" value="Nuclear RNA export factor 1"/>
    <property type="match status" value="1"/>
</dbReference>
<dbReference type="InterPro" id="IPR030217">
    <property type="entry name" value="NXF_fam"/>
</dbReference>
<proteinExistence type="inferred from homology"/>
<dbReference type="InterPro" id="IPR005637">
    <property type="entry name" value="TAP_C_dom"/>
</dbReference>
<dbReference type="SUPFAM" id="SSF46934">
    <property type="entry name" value="UBA-like"/>
    <property type="match status" value="1"/>
</dbReference>
<dbReference type="Pfam" id="PF24048">
    <property type="entry name" value="LRR_NXF1-5"/>
    <property type="match status" value="1"/>
</dbReference>
<dbReference type="SUPFAM" id="SSF52058">
    <property type="entry name" value="L domain-like"/>
    <property type="match status" value="1"/>
</dbReference>
<dbReference type="Pfam" id="PF22602">
    <property type="entry name" value="NXF_NTF2"/>
    <property type="match status" value="1"/>
</dbReference>
<evidence type="ECO:0000256" key="6">
    <source>
        <dbReference type="ARBA" id="ARBA00022816"/>
    </source>
</evidence>
<evidence type="ECO:0000256" key="9">
    <source>
        <dbReference type="ARBA" id="ARBA00069694"/>
    </source>
</evidence>
<dbReference type="Gene3D" id="1.10.8.10">
    <property type="entry name" value="DNA helicase RuvA subunit, C-terminal domain"/>
    <property type="match status" value="1"/>
</dbReference>
<dbReference type="PANTHER" id="PTHR10662:SF22">
    <property type="entry name" value="NUCLEAR RNA EXPORT FACTOR 1"/>
    <property type="match status" value="1"/>
</dbReference>
<evidence type="ECO:0000256" key="2">
    <source>
        <dbReference type="ARBA" id="ARBA00009285"/>
    </source>
</evidence>
<dbReference type="InterPro" id="IPR001611">
    <property type="entry name" value="Leu-rich_rpt"/>
</dbReference>
<evidence type="ECO:0000259" key="12">
    <source>
        <dbReference type="PROSITE" id="PS51281"/>
    </source>
</evidence>
<dbReference type="SUPFAM" id="SSF54427">
    <property type="entry name" value="NTF2-like"/>
    <property type="match status" value="1"/>
</dbReference>
<feature type="region of interest" description="Disordered" evidence="10">
    <location>
        <begin position="266"/>
        <end position="293"/>
    </location>
</feature>
<keyword evidence="7" id="KW-0539">Nucleus</keyword>
<evidence type="ECO:0000256" key="5">
    <source>
        <dbReference type="ARBA" id="ARBA00022737"/>
    </source>
</evidence>
<dbReference type="GO" id="GO:0042272">
    <property type="term" value="C:nuclear RNA export factor complex"/>
    <property type="evidence" value="ECO:0007669"/>
    <property type="project" value="UniProtKB-ARBA"/>
</dbReference>
<dbReference type="GO" id="GO:0016973">
    <property type="term" value="P:poly(A)+ mRNA export from nucleus"/>
    <property type="evidence" value="ECO:0007669"/>
    <property type="project" value="TreeGrafter"/>
</dbReference>
<dbReference type="InterPro" id="IPR002075">
    <property type="entry name" value="NTF2_dom"/>
</dbReference>
<keyword evidence="4" id="KW-0433">Leucine-rich repeat</keyword>
<dbReference type="InterPro" id="IPR040736">
    <property type="entry name" value="Mex67_RRM"/>
</dbReference>
<dbReference type="InterPro" id="IPR018222">
    <property type="entry name" value="Nuclear_transport_factor_2_euk"/>
</dbReference>
<protein>
    <recommendedName>
        <fullName evidence="9">mRNA export factor MEX67</fullName>
    </recommendedName>
</protein>
<evidence type="ECO:0000313" key="13">
    <source>
        <dbReference type="EMBL" id="KAJ1733417.1"/>
    </source>
</evidence>
<name>A0A9W7YGM6_9FUNG</name>
<dbReference type="PROSITE" id="PS51281">
    <property type="entry name" value="TAP_C"/>
    <property type="match status" value="1"/>
</dbReference>
<reference evidence="13" key="1">
    <citation type="submission" date="2022-07" db="EMBL/GenBank/DDBJ databases">
        <title>Phylogenomic reconstructions and comparative analyses of Kickxellomycotina fungi.</title>
        <authorList>
            <person name="Reynolds N.K."/>
            <person name="Stajich J.E."/>
            <person name="Barry K."/>
            <person name="Grigoriev I.V."/>
            <person name="Crous P."/>
            <person name="Smith M.E."/>
        </authorList>
    </citation>
    <scope>NUCLEOTIDE SEQUENCE</scope>
    <source>
        <strain evidence="13">BCRC 34381</strain>
    </source>
</reference>
<dbReference type="Pfam" id="PF03943">
    <property type="entry name" value="TAP_C"/>
    <property type="match status" value="1"/>
</dbReference>
<dbReference type="InterPro" id="IPR057125">
    <property type="entry name" value="NXF1/2/3/5-like_LRR"/>
</dbReference>
<evidence type="ECO:0000256" key="10">
    <source>
        <dbReference type="SAM" id="MobiDB-lite"/>
    </source>
</evidence>
<evidence type="ECO:0000259" key="11">
    <source>
        <dbReference type="PROSITE" id="PS50177"/>
    </source>
</evidence>
<dbReference type="AlphaFoldDB" id="A0A9W7YGM6"/>
<keyword evidence="6" id="KW-0509">mRNA transport</keyword>
<dbReference type="CDD" id="cd14342">
    <property type="entry name" value="UBA_TAP-C"/>
    <property type="match status" value="1"/>
</dbReference>
<dbReference type="PANTHER" id="PTHR10662">
    <property type="entry name" value="NUCLEAR RNA EXPORT FACTOR"/>
    <property type="match status" value="1"/>
</dbReference>
<dbReference type="PROSITE" id="PS51450">
    <property type="entry name" value="LRR"/>
    <property type="match status" value="1"/>
</dbReference>
<evidence type="ECO:0000313" key="14">
    <source>
        <dbReference type="Proteomes" id="UP001143981"/>
    </source>
</evidence>
<dbReference type="SMART" id="SM00804">
    <property type="entry name" value="TAP_C"/>
    <property type="match status" value="1"/>
</dbReference>
<comment type="similarity">
    <text evidence="2">Belongs to the NXF family.</text>
</comment>
<gene>
    <name evidence="13" type="primary">MEX67</name>
    <name evidence="13" type="ORF">LPJ61_001564</name>
</gene>
<evidence type="ECO:0000256" key="7">
    <source>
        <dbReference type="ARBA" id="ARBA00023242"/>
    </source>
</evidence>